<dbReference type="OMA" id="KHGRKMN"/>
<gene>
    <name evidence="13" type="ORF">TSTA_025120</name>
</gene>
<dbReference type="PhylomeDB" id="B8M4J5"/>
<evidence type="ECO:0000256" key="5">
    <source>
        <dbReference type="ARBA" id="ARBA00018612"/>
    </source>
</evidence>
<protein>
    <recommendedName>
        <fullName evidence="5">L-ornithine N(5)-monooxygenase</fullName>
        <ecNumber evidence="4">1.14.13.196</ecNumber>
    </recommendedName>
    <alternativeName>
        <fullName evidence="10">L-ornithine N(5)-oxygenase</fullName>
    </alternativeName>
</protein>
<organism evidence="13 14">
    <name type="scientific">Talaromyces stipitatus (strain ATCC 10500 / CBS 375.48 / QM 6759 / NRRL 1006)</name>
    <name type="common">Penicillium stipitatum</name>
    <dbReference type="NCBI Taxonomy" id="441959"/>
    <lineage>
        <taxon>Eukaryota</taxon>
        <taxon>Fungi</taxon>
        <taxon>Dikarya</taxon>
        <taxon>Ascomycota</taxon>
        <taxon>Pezizomycotina</taxon>
        <taxon>Eurotiomycetes</taxon>
        <taxon>Eurotiomycetidae</taxon>
        <taxon>Eurotiales</taxon>
        <taxon>Trichocomaceae</taxon>
        <taxon>Talaromyces</taxon>
        <taxon>Talaromyces sect. Talaromyces</taxon>
    </lineage>
</organism>
<dbReference type="PANTHER" id="PTHR38663">
    <property type="match status" value="1"/>
</dbReference>
<evidence type="ECO:0000256" key="8">
    <source>
        <dbReference type="ARBA" id="ARBA00022857"/>
    </source>
</evidence>
<dbReference type="Proteomes" id="UP000001745">
    <property type="component" value="Unassembled WGS sequence"/>
</dbReference>
<dbReference type="GeneID" id="8106729"/>
<dbReference type="HOGENOM" id="CLU_014633_1_1_1"/>
<accession>B8M4J5</accession>
<name>B8M4J5_TALSN</name>
<keyword evidence="8" id="KW-0521">NADP</keyword>
<proteinExistence type="inferred from homology"/>
<evidence type="ECO:0000256" key="11">
    <source>
        <dbReference type="ARBA" id="ARBA00047598"/>
    </source>
</evidence>
<evidence type="ECO:0000256" key="12">
    <source>
        <dbReference type="ARBA" id="ARBA00049248"/>
    </source>
</evidence>
<keyword evidence="14" id="KW-1185">Reference proteome</keyword>
<evidence type="ECO:0000256" key="1">
    <source>
        <dbReference type="ARBA" id="ARBA00001974"/>
    </source>
</evidence>
<evidence type="ECO:0000256" key="2">
    <source>
        <dbReference type="ARBA" id="ARBA00004924"/>
    </source>
</evidence>
<dbReference type="Gene3D" id="3.50.50.60">
    <property type="entry name" value="FAD/NAD(P)-binding domain"/>
    <property type="match status" value="2"/>
</dbReference>
<sequence>MSTYNEVFDIIIIGAGPCGLAVAARLREETPSAMFTDEEHQRYHWIKKHQGKMSLARAKTKRLYNAPLAESSYYKTQRCCANDNSRSTYSTLVLDSSGSRWMERWHRAFKALRIEHLRSPMFFHVDPADRDGMLAYTRETGREKELFELSGCVGQELSKHKRKKIRNISQFPREAEINERDRKDYFTPSTSLFADYCNSIIARYGLDNESVPIQRSEVCDITFGEVQGSKDDSKLFTVSTTHGKSFHSRAVVLAVGPGLTKMMPWNLSSDEELGACHSSEVGVKFPSAALARKIENRQTTHVVVVGGGLSSAQFADMAIARGVTKVWHIMRGDLKIKHFDVSLNWVGKFKNYDKAVFWSADDDQERFEMIQTARNGGSITPRYQKILKQLAAKDRVSIHTQTVISSKKFDSGTQTWKIVTDPPIANFPDRIDYVCFATGMKTDANEMGLLQSMNRDYPIESINGLLCLTDDLMWKPDVPLFVTGRLASLRLGPAAPNLEGARLGAERIAWALQDVLGEQTDVDFCGREGEKLQKAFCGLGNRYESLAQCS</sequence>
<dbReference type="eggNOG" id="ENOG502QPIW">
    <property type="taxonomic scope" value="Eukaryota"/>
</dbReference>
<evidence type="ECO:0000256" key="9">
    <source>
        <dbReference type="ARBA" id="ARBA00023002"/>
    </source>
</evidence>
<comment type="catalytic activity">
    <reaction evidence="11">
        <text>L-ornithine + NADPH + O2 = N(5)-hydroxy-L-ornithine + NADP(+) + H2O</text>
        <dbReference type="Rhea" id="RHEA:41508"/>
        <dbReference type="ChEBI" id="CHEBI:15377"/>
        <dbReference type="ChEBI" id="CHEBI:15379"/>
        <dbReference type="ChEBI" id="CHEBI:46911"/>
        <dbReference type="ChEBI" id="CHEBI:57783"/>
        <dbReference type="ChEBI" id="CHEBI:58349"/>
        <dbReference type="ChEBI" id="CHEBI:78275"/>
        <dbReference type="EC" id="1.14.13.196"/>
    </reaction>
</comment>
<dbReference type="SUPFAM" id="SSF51905">
    <property type="entry name" value="FAD/NAD(P)-binding domain"/>
    <property type="match status" value="2"/>
</dbReference>
<dbReference type="Pfam" id="PF13434">
    <property type="entry name" value="Lys_Orn_oxgnase"/>
    <property type="match status" value="1"/>
</dbReference>
<dbReference type="GO" id="GO:0016491">
    <property type="term" value="F:oxidoreductase activity"/>
    <property type="evidence" value="ECO:0007669"/>
    <property type="project" value="UniProtKB-KW"/>
</dbReference>
<evidence type="ECO:0000256" key="7">
    <source>
        <dbReference type="ARBA" id="ARBA00022827"/>
    </source>
</evidence>
<keyword evidence="6" id="KW-0285">Flavoprotein</keyword>
<dbReference type="AlphaFoldDB" id="B8M4J5"/>
<dbReference type="InterPro" id="IPR025700">
    <property type="entry name" value="Lys/Orn_oxygenase"/>
</dbReference>
<dbReference type="InParanoid" id="B8M4J5"/>
<dbReference type="EC" id="1.14.13.196" evidence="4"/>
<dbReference type="InterPro" id="IPR036188">
    <property type="entry name" value="FAD/NAD-bd_sf"/>
</dbReference>
<evidence type="ECO:0000256" key="6">
    <source>
        <dbReference type="ARBA" id="ARBA00022630"/>
    </source>
</evidence>
<dbReference type="OrthoDB" id="76038at2759"/>
<evidence type="ECO:0000256" key="10">
    <source>
        <dbReference type="ARBA" id="ARBA00030351"/>
    </source>
</evidence>
<dbReference type="RefSeq" id="XP_002479624.1">
    <property type="nucleotide sequence ID" value="XM_002479579.1"/>
</dbReference>
<comment type="catalytic activity">
    <reaction evidence="12">
        <text>L-ornithine + NADH + O2 = N(5)-hydroxy-L-ornithine + NAD(+) + H2O</text>
        <dbReference type="Rhea" id="RHEA:41512"/>
        <dbReference type="ChEBI" id="CHEBI:15377"/>
        <dbReference type="ChEBI" id="CHEBI:15379"/>
        <dbReference type="ChEBI" id="CHEBI:46911"/>
        <dbReference type="ChEBI" id="CHEBI:57540"/>
        <dbReference type="ChEBI" id="CHEBI:57945"/>
        <dbReference type="ChEBI" id="CHEBI:78275"/>
        <dbReference type="EC" id="1.14.13.196"/>
    </reaction>
</comment>
<evidence type="ECO:0000256" key="4">
    <source>
        <dbReference type="ARBA" id="ARBA00012881"/>
    </source>
</evidence>
<keyword evidence="9" id="KW-0560">Oxidoreductase</keyword>
<evidence type="ECO:0000313" key="13">
    <source>
        <dbReference type="EMBL" id="EED19190.1"/>
    </source>
</evidence>
<dbReference type="EMBL" id="EQ962654">
    <property type="protein sequence ID" value="EED19190.1"/>
    <property type="molecule type" value="Genomic_DNA"/>
</dbReference>
<reference evidence="14" key="1">
    <citation type="journal article" date="2015" name="Genome Announc.">
        <title>Genome sequence of the AIDS-associated pathogen Penicillium marneffei (ATCC18224) and its near taxonomic relative Talaromyces stipitatus (ATCC10500).</title>
        <authorList>
            <person name="Nierman W.C."/>
            <person name="Fedorova-Abrams N.D."/>
            <person name="Andrianopoulos A."/>
        </authorList>
    </citation>
    <scope>NUCLEOTIDE SEQUENCE [LARGE SCALE GENOMIC DNA]</scope>
    <source>
        <strain evidence="14">ATCC 10500 / CBS 375.48 / QM 6759 / NRRL 1006</strain>
    </source>
</reference>
<comment type="pathway">
    <text evidence="2">Siderophore biosynthesis.</text>
</comment>
<evidence type="ECO:0000313" key="14">
    <source>
        <dbReference type="Proteomes" id="UP000001745"/>
    </source>
</evidence>
<keyword evidence="7" id="KW-0274">FAD</keyword>
<dbReference type="PANTHER" id="PTHR38663:SF1">
    <property type="entry name" value="L-ORNITHINE N(5)-MONOOXYGENASE"/>
    <property type="match status" value="1"/>
</dbReference>
<comment type="cofactor">
    <cofactor evidence="1">
        <name>FAD</name>
        <dbReference type="ChEBI" id="CHEBI:57692"/>
    </cofactor>
</comment>
<evidence type="ECO:0000256" key="3">
    <source>
        <dbReference type="ARBA" id="ARBA00007588"/>
    </source>
</evidence>
<comment type="similarity">
    <text evidence="3">Belongs to the lysine N(6)-hydroxylase/L-ornithine N(5)-oxygenase family.</text>
</comment>
<dbReference type="VEuPathDB" id="FungiDB:TSTA_025120"/>